<reference evidence="2" key="1">
    <citation type="journal article" date="2019" name="Int. J. Syst. Evol. Microbiol.">
        <title>The Global Catalogue of Microorganisms (GCM) 10K type strain sequencing project: providing services to taxonomists for standard genome sequencing and annotation.</title>
        <authorList>
            <consortium name="The Broad Institute Genomics Platform"/>
            <consortium name="The Broad Institute Genome Sequencing Center for Infectious Disease"/>
            <person name="Wu L."/>
            <person name="Ma J."/>
        </authorList>
    </citation>
    <scope>NUCLEOTIDE SEQUENCE [LARGE SCALE GENOMIC DNA]</scope>
    <source>
        <strain evidence="2">CCM 7043</strain>
    </source>
</reference>
<protein>
    <submittedName>
        <fullName evidence="1">Uncharacterized protein</fullName>
    </submittedName>
</protein>
<name>A0ABW4EUI0_9PSEU</name>
<evidence type="ECO:0000313" key="2">
    <source>
        <dbReference type="Proteomes" id="UP001597114"/>
    </source>
</evidence>
<sequence>MPTVDLPHLPFTPESRPIVDVVAIEEQHTERACISPDREPFEADRRVATLVGRYRDYL</sequence>
<organism evidence="1 2">
    <name type="scientific">Pseudonocardia yunnanensis</name>
    <dbReference type="NCBI Taxonomy" id="58107"/>
    <lineage>
        <taxon>Bacteria</taxon>
        <taxon>Bacillati</taxon>
        <taxon>Actinomycetota</taxon>
        <taxon>Actinomycetes</taxon>
        <taxon>Pseudonocardiales</taxon>
        <taxon>Pseudonocardiaceae</taxon>
        <taxon>Pseudonocardia</taxon>
    </lineage>
</organism>
<evidence type="ECO:0000313" key="1">
    <source>
        <dbReference type="EMBL" id="MFD1518893.1"/>
    </source>
</evidence>
<keyword evidence="2" id="KW-1185">Reference proteome</keyword>
<dbReference type="RefSeq" id="WP_344718171.1">
    <property type="nucleotide sequence ID" value="NZ_BAAAUS010000001.1"/>
</dbReference>
<dbReference type="EMBL" id="JBHUCO010000015">
    <property type="protein sequence ID" value="MFD1518893.1"/>
    <property type="molecule type" value="Genomic_DNA"/>
</dbReference>
<dbReference type="Proteomes" id="UP001597114">
    <property type="component" value="Unassembled WGS sequence"/>
</dbReference>
<accession>A0ABW4EUI0</accession>
<comment type="caution">
    <text evidence="1">The sequence shown here is derived from an EMBL/GenBank/DDBJ whole genome shotgun (WGS) entry which is preliminary data.</text>
</comment>
<gene>
    <name evidence="1" type="ORF">ACFSJD_15460</name>
</gene>
<proteinExistence type="predicted"/>